<protein>
    <submittedName>
        <fullName evidence="1">Uncharacterized protein</fullName>
    </submittedName>
</protein>
<reference evidence="1" key="1">
    <citation type="submission" date="2021-05" db="EMBL/GenBank/DDBJ databases">
        <authorList>
            <person name="Pan Q."/>
            <person name="Jouanno E."/>
            <person name="Zahm M."/>
            <person name="Klopp C."/>
            <person name="Cabau C."/>
            <person name="Louis A."/>
            <person name="Berthelot C."/>
            <person name="Parey E."/>
            <person name="Roest Crollius H."/>
            <person name="Montfort J."/>
            <person name="Robinson-Rechavi M."/>
            <person name="Bouchez O."/>
            <person name="Lampietro C."/>
            <person name="Lopez Roques C."/>
            <person name="Donnadieu C."/>
            <person name="Postlethwait J."/>
            <person name="Bobe J."/>
            <person name="Dillon D."/>
            <person name="Chandos A."/>
            <person name="von Hippel F."/>
            <person name="Guiguen Y."/>
        </authorList>
    </citation>
    <scope>NUCLEOTIDE SEQUENCE</scope>
    <source>
        <strain evidence="1">YG-Jan2019</strain>
    </source>
</reference>
<evidence type="ECO:0000313" key="1">
    <source>
        <dbReference type="EMBL" id="KAJ8000632.1"/>
    </source>
</evidence>
<name>A0ACC2GAH7_DALPE</name>
<evidence type="ECO:0000313" key="2">
    <source>
        <dbReference type="Proteomes" id="UP001157502"/>
    </source>
</evidence>
<dbReference type="EMBL" id="CM055742">
    <property type="protein sequence ID" value="KAJ8000632.1"/>
    <property type="molecule type" value="Genomic_DNA"/>
</dbReference>
<organism evidence="1 2">
    <name type="scientific">Dallia pectoralis</name>
    <name type="common">Alaska blackfish</name>
    <dbReference type="NCBI Taxonomy" id="75939"/>
    <lineage>
        <taxon>Eukaryota</taxon>
        <taxon>Metazoa</taxon>
        <taxon>Chordata</taxon>
        <taxon>Craniata</taxon>
        <taxon>Vertebrata</taxon>
        <taxon>Euteleostomi</taxon>
        <taxon>Actinopterygii</taxon>
        <taxon>Neopterygii</taxon>
        <taxon>Teleostei</taxon>
        <taxon>Protacanthopterygii</taxon>
        <taxon>Esociformes</taxon>
        <taxon>Umbridae</taxon>
        <taxon>Dallia</taxon>
    </lineage>
</organism>
<dbReference type="Proteomes" id="UP001157502">
    <property type="component" value="Chromosome 15"/>
</dbReference>
<keyword evidence="2" id="KW-1185">Reference proteome</keyword>
<comment type="caution">
    <text evidence="1">The sequence shown here is derived from an EMBL/GenBank/DDBJ whole genome shotgun (WGS) entry which is preliminary data.</text>
</comment>
<proteinExistence type="predicted"/>
<gene>
    <name evidence="1" type="ORF">DPEC_G00182380</name>
</gene>
<sequence length="84" mass="8949">MSNGTKNKEHSEGCGSHDRKPAWGNISPDSAVNTSPVLRAERRAAAGVPERPNPHQGRVMPHLPRDTSPPGVPQSPGAHIRLCS</sequence>
<accession>A0ACC2GAH7</accession>